<sequence>MRQFQKTEIQADHLSSIDLKNQEYTKACSTDYGKGRDMSVIIQDSVLDCNNLNQAYLRGKINKVAKTILKLITSIHDGSYSSVPVKRVEIPKLNGRLRKLGISIV</sequence>
<gene>
    <name evidence="1" type="ORF">GCM10011459_21310</name>
</gene>
<evidence type="ECO:0000313" key="2">
    <source>
        <dbReference type="Proteomes" id="UP000603295"/>
    </source>
</evidence>
<keyword evidence="2" id="KW-1185">Reference proteome</keyword>
<name>A0ABQ2C7E7_9LACO</name>
<accession>A0ABQ2C7E7</accession>
<organism evidence="1 2">
    <name type="scientific">Limosilactobacillus caviae</name>
    <dbReference type="NCBI Taxonomy" id="1769424"/>
    <lineage>
        <taxon>Bacteria</taxon>
        <taxon>Bacillati</taxon>
        <taxon>Bacillota</taxon>
        <taxon>Bacilli</taxon>
        <taxon>Lactobacillales</taxon>
        <taxon>Lactobacillaceae</taxon>
        <taxon>Limosilactobacillus</taxon>
    </lineage>
</organism>
<dbReference type="EMBL" id="BMDS01000014">
    <property type="protein sequence ID" value="GGI64297.1"/>
    <property type="molecule type" value="Genomic_DNA"/>
</dbReference>
<reference evidence="2" key="1">
    <citation type="journal article" date="2019" name="Int. J. Syst. Evol. Microbiol.">
        <title>The Global Catalogue of Microorganisms (GCM) 10K type strain sequencing project: providing services to taxonomists for standard genome sequencing and annotation.</title>
        <authorList>
            <consortium name="The Broad Institute Genomics Platform"/>
            <consortium name="The Broad Institute Genome Sequencing Center for Infectious Disease"/>
            <person name="Wu L."/>
            <person name="Ma J."/>
        </authorList>
    </citation>
    <scope>NUCLEOTIDE SEQUENCE [LARGE SCALE GENOMIC DNA]</scope>
    <source>
        <strain evidence="2">CCM 8609</strain>
    </source>
</reference>
<evidence type="ECO:0000313" key="1">
    <source>
        <dbReference type="EMBL" id="GGI64297.1"/>
    </source>
</evidence>
<comment type="caution">
    <text evidence="1">The sequence shown here is derived from an EMBL/GenBank/DDBJ whole genome shotgun (WGS) entry which is preliminary data.</text>
</comment>
<dbReference type="RefSeq" id="WP_371868254.1">
    <property type="nucleotide sequence ID" value="NZ_BMDS01000014.1"/>
</dbReference>
<proteinExistence type="predicted"/>
<dbReference type="Proteomes" id="UP000603295">
    <property type="component" value="Unassembled WGS sequence"/>
</dbReference>
<protein>
    <submittedName>
        <fullName evidence="1">Uncharacterized protein</fullName>
    </submittedName>
</protein>